<dbReference type="PIRSF" id="PIRSF008546">
    <property type="entry name" value="UCP008546"/>
    <property type="match status" value="1"/>
</dbReference>
<evidence type="ECO:0000313" key="1">
    <source>
        <dbReference type="EMBL" id="NIX77955.1"/>
    </source>
</evidence>
<protein>
    <submittedName>
        <fullName evidence="1">DUF1810 domain-containing protein</fullName>
    </submittedName>
</protein>
<reference evidence="1 2" key="1">
    <citation type="submission" date="2020-03" db="EMBL/GenBank/DDBJ databases">
        <title>The genome sequence of Microvirga sp. c23x22.</title>
        <authorList>
            <person name="Zhang X."/>
        </authorList>
    </citation>
    <scope>NUCLEOTIDE SEQUENCE [LARGE SCALE GENOMIC DNA]</scope>
    <source>
        <strain evidence="2">c23x22</strain>
    </source>
</reference>
<gene>
    <name evidence="1" type="ORF">HB375_15255</name>
</gene>
<dbReference type="Proteomes" id="UP000707352">
    <property type="component" value="Unassembled WGS sequence"/>
</dbReference>
<accession>A0ABX0VGM9</accession>
<dbReference type="SUPFAM" id="SSF140736">
    <property type="entry name" value="Rv1873-like"/>
    <property type="match status" value="1"/>
</dbReference>
<sequence>MATQKFDLDRFVRAQAPVYGRVVAELEEGLKRTHWMWFVFPQIEGLGHSPMAQKYAIGSLDEARAYLDHPVLGPRLVACTDLVMRCDGIPLHTIFGSPDDRKFHSSMTLFALASPGQSAFHSALDRYFEGRMDPRTLSILNMEPGA</sequence>
<dbReference type="Gene3D" id="1.25.40.380">
    <property type="entry name" value="Protein of unknown function DUF1810"/>
    <property type="match status" value="1"/>
</dbReference>
<keyword evidence="2" id="KW-1185">Reference proteome</keyword>
<proteinExistence type="predicted"/>
<dbReference type="InterPro" id="IPR014937">
    <property type="entry name" value="DUF1810"/>
</dbReference>
<name>A0ABX0VGM9_9HYPH</name>
<dbReference type="RefSeq" id="WP_167673870.1">
    <property type="nucleotide sequence ID" value="NZ_JAATJS010000005.1"/>
</dbReference>
<organism evidence="1 2">
    <name type="scientific">Microvirga terricola</name>
    <dbReference type="NCBI Taxonomy" id="2719797"/>
    <lineage>
        <taxon>Bacteria</taxon>
        <taxon>Pseudomonadati</taxon>
        <taxon>Pseudomonadota</taxon>
        <taxon>Alphaproteobacteria</taxon>
        <taxon>Hyphomicrobiales</taxon>
        <taxon>Methylobacteriaceae</taxon>
        <taxon>Microvirga</taxon>
    </lineage>
</organism>
<comment type="caution">
    <text evidence="1">The sequence shown here is derived from an EMBL/GenBank/DDBJ whole genome shotgun (WGS) entry which is preliminary data.</text>
</comment>
<dbReference type="Pfam" id="PF08837">
    <property type="entry name" value="DUF1810"/>
    <property type="match status" value="1"/>
</dbReference>
<evidence type="ECO:0000313" key="2">
    <source>
        <dbReference type="Proteomes" id="UP000707352"/>
    </source>
</evidence>
<dbReference type="EMBL" id="JAATJS010000005">
    <property type="protein sequence ID" value="NIX77955.1"/>
    <property type="molecule type" value="Genomic_DNA"/>
</dbReference>
<dbReference type="InterPro" id="IPR036287">
    <property type="entry name" value="Rv1873-like_sf"/>
</dbReference>